<dbReference type="GO" id="GO:0005576">
    <property type="term" value="C:extracellular region"/>
    <property type="evidence" value="ECO:0007669"/>
    <property type="project" value="UniProtKB-SubCell"/>
</dbReference>
<gene>
    <name evidence="5" type="ORF">ASPVEDRAFT_52488</name>
</gene>
<evidence type="ECO:0000313" key="5">
    <source>
        <dbReference type="EMBL" id="OJJ01565.1"/>
    </source>
</evidence>
<dbReference type="CDD" id="cd22778">
    <property type="entry name" value="DPBB_CEPL-like"/>
    <property type="match status" value="1"/>
</dbReference>
<dbReference type="OrthoDB" id="4898945at2759"/>
<evidence type="ECO:0008006" key="7">
    <source>
        <dbReference type="Google" id="ProtNLM"/>
    </source>
</evidence>
<feature type="chain" id="PRO_5013335871" description="Expansin-like EG45 domain-containing protein" evidence="4">
    <location>
        <begin position="19"/>
        <end position="159"/>
    </location>
</feature>
<accession>A0A1L9PJE5</accession>
<dbReference type="GeneID" id="63730156"/>
<dbReference type="AlphaFoldDB" id="A0A1L9PJE5"/>
<evidence type="ECO:0000256" key="2">
    <source>
        <dbReference type="ARBA" id="ARBA00010421"/>
    </source>
</evidence>
<dbReference type="InterPro" id="IPR036908">
    <property type="entry name" value="RlpA-like_sf"/>
</dbReference>
<dbReference type="Proteomes" id="UP000184073">
    <property type="component" value="Unassembled WGS sequence"/>
</dbReference>
<keyword evidence="6" id="KW-1185">Reference proteome</keyword>
<reference evidence="6" key="1">
    <citation type="journal article" date="2017" name="Genome Biol.">
        <title>Comparative genomics reveals high biological diversity and specific adaptations in the industrially and medically important fungal genus Aspergillus.</title>
        <authorList>
            <person name="de Vries R.P."/>
            <person name="Riley R."/>
            <person name="Wiebenga A."/>
            <person name="Aguilar-Osorio G."/>
            <person name="Amillis S."/>
            <person name="Uchima C.A."/>
            <person name="Anderluh G."/>
            <person name="Asadollahi M."/>
            <person name="Askin M."/>
            <person name="Barry K."/>
            <person name="Battaglia E."/>
            <person name="Bayram O."/>
            <person name="Benocci T."/>
            <person name="Braus-Stromeyer S.A."/>
            <person name="Caldana C."/>
            <person name="Canovas D."/>
            <person name="Cerqueira G.C."/>
            <person name="Chen F."/>
            <person name="Chen W."/>
            <person name="Choi C."/>
            <person name="Clum A."/>
            <person name="Dos Santos R.A."/>
            <person name="Damasio A.R."/>
            <person name="Diallinas G."/>
            <person name="Emri T."/>
            <person name="Fekete E."/>
            <person name="Flipphi M."/>
            <person name="Freyberg S."/>
            <person name="Gallo A."/>
            <person name="Gournas C."/>
            <person name="Habgood R."/>
            <person name="Hainaut M."/>
            <person name="Harispe M.L."/>
            <person name="Henrissat B."/>
            <person name="Hilden K.S."/>
            <person name="Hope R."/>
            <person name="Hossain A."/>
            <person name="Karabika E."/>
            <person name="Karaffa L."/>
            <person name="Karanyi Z."/>
            <person name="Krasevec N."/>
            <person name="Kuo A."/>
            <person name="Kusch H."/>
            <person name="LaButti K."/>
            <person name="Lagendijk E.L."/>
            <person name="Lapidus A."/>
            <person name="Levasseur A."/>
            <person name="Lindquist E."/>
            <person name="Lipzen A."/>
            <person name="Logrieco A.F."/>
            <person name="MacCabe A."/>
            <person name="Maekelae M.R."/>
            <person name="Malavazi I."/>
            <person name="Melin P."/>
            <person name="Meyer V."/>
            <person name="Mielnichuk N."/>
            <person name="Miskei M."/>
            <person name="Molnar A.P."/>
            <person name="Mule G."/>
            <person name="Ngan C.Y."/>
            <person name="Orejas M."/>
            <person name="Orosz E."/>
            <person name="Ouedraogo J.P."/>
            <person name="Overkamp K.M."/>
            <person name="Park H.-S."/>
            <person name="Perrone G."/>
            <person name="Piumi F."/>
            <person name="Punt P.J."/>
            <person name="Ram A.F."/>
            <person name="Ramon A."/>
            <person name="Rauscher S."/>
            <person name="Record E."/>
            <person name="Riano-Pachon D.M."/>
            <person name="Robert V."/>
            <person name="Roehrig J."/>
            <person name="Ruller R."/>
            <person name="Salamov A."/>
            <person name="Salih N.S."/>
            <person name="Samson R.A."/>
            <person name="Sandor E."/>
            <person name="Sanguinetti M."/>
            <person name="Schuetze T."/>
            <person name="Sepcic K."/>
            <person name="Shelest E."/>
            <person name="Sherlock G."/>
            <person name="Sophianopoulou V."/>
            <person name="Squina F.M."/>
            <person name="Sun H."/>
            <person name="Susca A."/>
            <person name="Todd R.B."/>
            <person name="Tsang A."/>
            <person name="Unkles S.E."/>
            <person name="van de Wiele N."/>
            <person name="van Rossen-Uffink D."/>
            <person name="Oliveira J.V."/>
            <person name="Vesth T.C."/>
            <person name="Visser J."/>
            <person name="Yu J.-H."/>
            <person name="Zhou M."/>
            <person name="Andersen M.R."/>
            <person name="Archer D.B."/>
            <person name="Baker S.E."/>
            <person name="Benoit I."/>
            <person name="Brakhage A.A."/>
            <person name="Braus G.H."/>
            <person name="Fischer R."/>
            <person name="Frisvad J.C."/>
            <person name="Goldman G.H."/>
            <person name="Houbraken J."/>
            <person name="Oakley B."/>
            <person name="Pocsi I."/>
            <person name="Scazzocchio C."/>
            <person name="Seiboth B."/>
            <person name="vanKuyk P.A."/>
            <person name="Wortman J."/>
            <person name="Dyer P.S."/>
            <person name="Grigoriev I.V."/>
        </authorList>
    </citation>
    <scope>NUCLEOTIDE SEQUENCE [LARGE SCALE GENOMIC DNA]</scope>
    <source>
        <strain evidence="6">CBS 583.65</strain>
    </source>
</reference>
<organism evidence="5 6">
    <name type="scientific">Aspergillus versicolor CBS 583.65</name>
    <dbReference type="NCBI Taxonomy" id="1036611"/>
    <lineage>
        <taxon>Eukaryota</taxon>
        <taxon>Fungi</taxon>
        <taxon>Dikarya</taxon>
        <taxon>Ascomycota</taxon>
        <taxon>Pezizomycotina</taxon>
        <taxon>Eurotiomycetes</taxon>
        <taxon>Eurotiomycetidae</taxon>
        <taxon>Eurotiales</taxon>
        <taxon>Aspergillaceae</taxon>
        <taxon>Aspergillus</taxon>
        <taxon>Aspergillus subgen. Nidulantes</taxon>
    </lineage>
</organism>
<evidence type="ECO:0000313" key="6">
    <source>
        <dbReference type="Proteomes" id="UP000184073"/>
    </source>
</evidence>
<dbReference type="SUPFAM" id="SSF50685">
    <property type="entry name" value="Barwin-like endoglucanases"/>
    <property type="match status" value="1"/>
</dbReference>
<name>A0A1L9PJE5_ASPVE</name>
<keyword evidence="4" id="KW-0732">Signal</keyword>
<protein>
    <recommendedName>
        <fullName evidence="7">Expansin-like EG45 domain-containing protein</fullName>
    </recommendedName>
</protein>
<dbReference type="EMBL" id="KV878128">
    <property type="protein sequence ID" value="OJJ01565.1"/>
    <property type="molecule type" value="Genomic_DNA"/>
</dbReference>
<proteinExistence type="inferred from homology"/>
<comment type="similarity">
    <text evidence="2">Belongs to the cerato-platanin family.</text>
</comment>
<dbReference type="VEuPathDB" id="FungiDB:ASPVEDRAFT_52488"/>
<dbReference type="RefSeq" id="XP_040667327.1">
    <property type="nucleotide sequence ID" value="XM_040814645.1"/>
</dbReference>
<evidence type="ECO:0000256" key="4">
    <source>
        <dbReference type="SAM" id="SignalP"/>
    </source>
</evidence>
<dbReference type="Pfam" id="PF07249">
    <property type="entry name" value="Cerato-platanin"/>
    <property type="match status" value="1"/>
</dbReference>
<dbReference type="Gene3D" id="2.40.40.10">
    <property type="entry name" value="RlpA-like domain"/>
    <property type="match status" value="1"/>
</dbReference>
<feature type="signal peptide" evidence="4">
    <location>
        <begin position="1"/>
        <end position="18"/>
    </location>
</feature>
<comment type="subcellular location">
    <subcellularLocation>
        <location evidence="1">Secreted</location>
    </subcellularLocation>
</comment>
<sequence length="159" mass="16608">MKFSTTLLSILPAALTFAAPSGLERRQSSGSSSLSYDPRYDVGGTSLNDVSCSTGDFGLITEGFTNFQSLPTFPLIGGTPTIAGFNSPQCGACYQVTYTSATGASNSITMIGIDASPGGFNVGQRAMDQLTGNRAVELGRVDVTWTQVSRESCGLTPRK</sequence>
<evidence type="ECO:0000256" key="3">
    <source>
        <dbReference type="ARBA" id="ARBA00022525"/>
    </source>
</evidence>
<keyword evidence="3" id="KW-0964">Secreted</keyword>
<dbReference type="InterPro" id="IPR010829">
    <property type="entry name" value="Cerato-platanin"/>
</dbReference>
<evidence type="ECO:0000256" key="1">
    <source>
        <dbReference type="ARBA" id="ARBA00004613"/>
    </source>
</evidence>